<dbReference type="InterPro" id="IPR006311">
    <property type="entry name" value="TAT_signal"/>
</dbReference>
<keyword evidence="2" id="KW-1133">Transmembrane helix</keyword>
<feature type="region of interest" description="Disordered" evidence="1">
    <location>
        <begin position="333"/>
        <end position="400"/>
    </location>
</feature>
<dbReference type="EMBL" id="JAGFWR010000039">
    <property type="protein sequence ID" value="MBO4165345.1"/>
    <property type="molecule type" value="Genomic_DNA"/>
</dbReference>
<accession>A0ABS3VIL5</accession>
<gene>
    <name evidence="4" type="ORF">JQN83_31795</name>
</gene>
<reference evidence="4 5" key="1">
    <citation type="submission" date="2021-03" db="EMBL/GenBank/DDBJ databases">
        <authorList>
            <person name="Lee D.-H."/>
        </authorList>
    </citation>
    <scope>NUCLEOTIDE SEQUENCE [LARGE SCALE GENOMIC DNA]</scope>
    <source>
        <strain evidence="4 5">MMS20-R2-23</strain>
    </source>
</reference>
<feature type="region of interest" description="Disordered" evidence="1">
    <location>
        <begin position="26"/>
        <end position="57"/>
    </location>
</feature>
<dbReference type="Proteomes" id="UP000671399">
    <property type="component" value="Unassembled WGS sequence"/>
</dbReference>
<keyword evidence="2" id="KW-0472">Membrane</keyword>
<dbReference type="RefSeq" id="WP_208570845.1">
    <property type="nucleotide sequence ID" value="NZ_JAGFWR010000039.1"/>
</dbReference>
<protein>
    <submittedName>
        <fullName evidence="4">DUF916 domain-containing protein</fullName>
    </submittedName>
</protein>
<keyword evidence="3" id="KW-0732">Signal</keyword>
<keyword evidence="2" id="KW-0812">Transmembrane</keyword>
<dbReference type="PROSITE" id="PS51318">
    <property type="entry name" value="TAT"/>
    <property type="match status" value="1"/>
</dbReference>
<proteinExistence type="predicted"/>
<sequence length="400" mass="40842">MSLRTTLIRASAVLAAALLVATAPPAPAPAAPAPSPGPAAGAGETGAARWAVQPSSAKGPTGRNYFIYDLAPGSTLTDHVGITNLGDRPVTFDVYGTDAYTSTDGAFALLPADRPATDVGSWIRVDRREWTIPAGKRVDIPFRLTVPANATPGDHTGGVIGAVARVRTTADGQRVLVDQRLAARVYLRVNGPVRPAVTVEAVDVSYANPVNPFAGGDLVVRYRLRNDGNVRIGGSATVTVRAPFGREQARTSPTDLPELLPGATFTVTERITGVPPLLRLTAEVDIAATSTDTALPPVVRTAGVWAAPWLLLALLAGAAGWAGLRWWRRKAAAAGRPSTPDPAPGQQDPAATPRPAATASAATDAAAAGPTPAAATGPTPAAAAGSTPGVDARPDTPPAR</sequence>
<organism evidence="4 5">
    <name type="scientific">Micromonospora antibiotica</name>
    <dbReference type="NCBI Taxonomy" id="2807623"/>
    <lineage>
        <taxon>Bacteria</taxon>
        <taxon>Bacillati</taxon>
        <taxon>Actinomycetota</taxon>
        <taxon>Actinomycetes</taxon>
        <taxon>Micromonosporales</taxon>
        <taxon>Micromonosporaceae</taxon>
        <taxon>Micromonospora</taxon>
    </lineage>
</organism>
<name>A0ABS3VIL5_9ACTN</name>
<evidence type="ECO:0000256" key="1">
    <source>
        <dbReference type="SAM" id="MobiDB-lite"/>
    </source>
</evidence>
<keyword evidence="5" id="KW-1185">Reference proteome</keyword>
<feature type="compositionally biased region" description="Pro residues" evidence="1">
    <location>
        <begin position="26"/>
        <end position="37"/>
    </location>
</feature>
<evidence type="ECO:0000256" key="2">
    <source>
        <dbReference type="SAM" id="Phobius"/>
    </source>
</evidence>
<comment type="caution">
    <text evidence="4">The sequence shown here is derived from an EMBL/GenBank/DDBJ whole genome shotgun (WGS) entry which is preliminary data.</text>
</comment>
<feature type="compositionally biased region" description="Low complexity" evidence="1">
    <location>
        <begin position="344"/>
        <end position="389"/>
    </location>
</feature>
<evidence type="ECO:0000313" key="5">
    <source>
        <dbReference type="Proteomes" id="UP000671399"/>
    </source>
</evidence>
<feature type="signal peptide" evidence="3">
    <location>
        <begin position="1"/>
        <end position="30"/>
    </location>
</feature>
<evidence type="ECO:0000313" key="4">
    <source>
        <dbReference type="EMBL" id="MBO4165345.1"/>
    </source>
</evidence>
<evidence type="ECO:0000256" key="3">
    <source>
        <dbReference type="SAM" id="SignalP"/>
    </source>
</evidence>
<feature type="chain" id="PRO_5047093858" evidence="3">
    <location>
        <begin position="31"/>
        <end position="400"/>
    </location>
</feature>
<feature type="transmembrane region" description="Helical" evidence="2">
    <location>
        <begin position="305"/>
        <end position="327"/>
    </location>
</feature>
<feature type="compositionally biased region" description="Low complexity" evidence="1">
    <location>
        <begin position="38"/>
        <end position="48"/>
    </location>
</feature>